<dbReference type="NCBIfam" id="NF002346">
    <property type="entry name" value="PRK01305.2-3"/>
    <property type="match status" value="1"/>
</dbReference>
<dbReference type="OrthoDB" id="9782022at2"/>
<dbReference type="GO" id="GO:0004057">
    <property type="term" value="F:arginyl-tRNA--protein transferase activity"/>
    <property type="evidence" value="ECO:0007669"/>
    <property type="project" value="InterPro"/>
</dbReference>
<dbReference type="InterPro" id="IPR017138">
    <property type="entry name" value="Asp_Glu_LeuTrfase"/>
</dbReference>
<gene>
    <name evidence="4" type="primary">bpt</name>
    <name evidence="8" type="ORF">A6M23_03275</name>
    <name evidence="7" type="ORF">A6P07_10240</name>
</gene>
<dbReference type="Pfam" id="PF04376">
    <property type="entry name" value="ATE_N"/>
    <property type="match status" value="1"/>
</dbReference>
<dbReference type="AlphaFoldDB" id="A0A1C2J2U6"/>
<reference evidence="7 9" key="1">
    <citation type="journal article" date="2016" name="Int. J. Mol. Sci.">
        <title>Comparative genomics of the extreme acidophile Acidithiobacillus thiooxidans reveals intraspecific divergence and niche adaptation.</title>
        <authorList>
            <person name="Zhang X."/>
            <person name="Feng X."/>
            <person name="Tao J."/>
            <person name="Ma L."/>
            <person name="Xiao Y."/>
            <person name="Liang Y."/>
            <person name="Liu X."/>
            <person name="Yin H."/>
        </authorList>
    </citation>
    <scope>NUCLEOTIDE SEQUENCE [LARGE SCALE GENOMIC DNA]</scope>
    <source>
        <strain evidence="7 9">A02</strain>
        <strain evidence="8">DXS-W</strain>
    </source>
</reference>
<keyword evidence="1 4" id="KW-0963">Cytoplasm</keyword>
<dbReference type="InterPro" id="IPR030700">
    <property type="entry name" value="N-end_Aminoacyl_Trfase"/>
</dbReference>
<keyword evidence="3 4" id="KW-0012">Acyltransferase</keyword>
<dbReference type="NCBIfam" id="NF002342">
    <property type="entry name" value="PRK01305.1-3"/>
    <property type="match status" value="1"/>
</dbReference>
<feature type="domain" description="N-end rule aminoacyl transferase C-terminal" evidence="6">
    <location>
        <begin position="100"/>
        <end position="219"/>
    </location>
</feature>
<dbReference type="GO" id="GO:0005737">
    <property type="term" value="C:cytoplasm"/>
    <property type="evidence" value="ECO:0007669"/>
    <property type="project" value="UniProtKB-SubCell"/>
</dbReference>
<dbReference type="PANTHER" id="PTHR21367:SF1">
    <property type="entry name" value="ARGINYL-TRNA--PROTEIN TRANSFERASE 1"/>
    <property type="match status" value="1"/>
</dbReference>
<dbReference type="InterPro" id="IPR007471">
    <property type="entry name" value="N-end_Aminoacyl_Trfase_N"/>
</dbReference>
<dbReference type="Pfam" id="PF04377">
    <property type="entry name" value="ATE_C"/>
    <property type="match status" value="1"/>
</dbReference>
<comment type="catalytic activity">
    <reaction evidence="4">
        <text>N-terminal L-aspartyl-[protein] + L-leucyl-tRNA(Leu) = N-terminal L-leucyl-L-aspartyl-[protein] + tRNA(Leu) + H(+)</text>
        <dbReference type="Rhea" id="RHEA:50420"/>
        <dbReference type="Rhea" id="RHEA-COMP:9613"/>
        <dbReference type="Rhea" id="RHEA-COMP:9622"/>
        <dbReference type="Rhea" id="RHEA-COMP:12669"/>
        <dbReference type="Rhea" id="RHEA-COMP:12674"/>
        <dbReference type="ChEBI" id="CHEBI:15378"/>
        <dbReference type="ChEBI" id="CHEBI:64720"/>
        <dbReference type="ChEBI" id="CHEBI:78442"/>
        <dbReference type="ChEBI" id="CHEBI:78494"/>
        <dbReference type="ChEBI" id="CHEBI:133042"/>
        <dbReference type="EC" id="2.3.2.29"/>
    </reaction>
</comment>
<comment type="similarity">
    <text evidence="4">Belongs to the R-transferase family. Bpt subfamily.</text>
</comment>
<comment type="function">
    <text evidence="4">Functions in the N-end rule pathway of protein degradation where it conjugates Leu from its aminoacyl-tRNA to the N-termini of proteins containing an N-terminal aspartate or glutamate.</text>
</comment>
<dbReference type="EMBL" id="LWRY01000019">
    <property type="protein sequence ID" value="OCX75257.1"/>
    <property type="molecule type" value="Genomic_DNA"/>
</dbReference>
<evidence type="ECO:0000313" key="8">
    <source>
        <dbReference type="EMBL" id="OCX75257.1"/>
    </source>
</evidence>
<name>A0A1C2J2U6_ACITH</name>
<accession>A0A1C2J2U6</accession>
<dbReference type="PANTHER" id="PTHR21367">
    <property type="entry name" value="ARGININE-TRNA-PROTEIN TRANSFERASE 1"/>
    <property type="match status" value="1"/>
</dbReference>
<protein>
    <recommendedName>
        <fullName evidence="4">Aspartate/glutamate leucyltransferase</fullName>
        <ecNumber evidence="4">2.3.2.29</ecNumber>
    </recommendedName>
</protein>
<dbReference type="Proteomes" id="UP000095008">
    <property type="component" value="Unassembled WGS sequence"/>
</dbReference>
<dbReference type="PIRSF" id="PIRSF037208">
    <property type="entry name" value="ATE_pro_prd"/>
    <property type="match status" value="1"/>
</dbReference>
<dbReference type="EC" id="2.3.2.29" evidence="4"/>
<evidence type="ECO:0000259" key="6">
    <source>
        <dbReference type="Pfam" id="PF04377"/>
    </source>
</evidence>
<proteinExistence type="inferred from homology"/>
<dbReference type="Gene3D" id="3.40.630.30">
    <property type="match status" value="1"/>
</dbReference>
<dbReference type="InterPro" id="IPR007472">
    <property type="entry name" value="N-end_Aminoacyl_Trfase_C"/>
</dbReference>
<comment type="catalytic activity">
    <reaction evidence="4">
        <text>N-terminal L-glutamyl-[protein] + L-leucyl-tRNA(Leu) = N-terminal L-leucyl-L-glutamyl-[protein] + tRNA(Leu) + H(+)</text>
        <dbReference type="Rhea" id="RHEA:50412"/>
        <dbReference type="Rhea" id="RHEA-COMP:9613"/>
        <dbReference type="Rhea" id="RHEA-COMP:9622"/>
        <dbReference type="Rhea" id="RHEA-COMP:12664"/>
        <dbReference type="Rhea" id="RHEA-COMP:12668"/>
        <dbReference type="ChEBI" id="CHEBI:15378"/>
        <dbReference type="ChEBI" id="CHEBI:64721"/>
        <dbReference type="ChEBI" id="CHEBI:78442"/>
        <dbReference type="ChEBI" id="CHEBI:78494"/>
        <dbReference type="ChEBI" id="CHEBI:133041"/>
        <dbReference type="EC" id="2.3.2.29"/>
    </reaction>
</comment>
<evidence type="ECO:0000313" key="9">
    <source>
        <dbReference type="Proteomes" id="UP000094893"/>
    </source>
</evidence>
<dbReference type="GO" id="GO:0071596">
    <property type="term" value="P:ubiquitin-dependent protein catabolic process via the N-end rule pathway"/>
    <property type="evidence" value="ECO:0007669"/>
    <property type="project" value="InterPro"/>
</dbReference>
<keyword evidence="2 4" id="KW-0808">Transferase</keyword>
<dbReference type="SUPFAM" id="SSF55729">
    <property type="entry name" value="Acyl-CoA N-acyltransferases (Nat)"/>
    <property type="match status" value="1"/>
</dbReference>
<sequence length="233" mass="27015">MSFYMSTLQTCPYLPEQEELLVLSDPRAVLERGEYDQLLQNGFRRNGPVAYRPMCPQCDACISVRIPVDQFQPDRGQKRTWARNQDLSLRVARPYRNAQHARLFADYQRLRHPHGGMDQEAERLYAEMMADTSPVDSRLLIFEKDDEPLAVALVDQVGRGLSAVYTFYRTDLVKRGLGIFAILSQIEWARSQGFPYLYLGYWVAESPKMDYKRRFSPLEGFVAGAWRPLSIHR</sequence>
<dbReference type="InterPro" id="IPR016181">
    <property type="entry name" value="Acyl_CoA_acyltransferase"/>
</dbReference>
<keyword evidence="10" id="KW-1185">Reference proteome</keyword>
<comment type="caution">
    <text evidence="7">The sequence shown here is derived from an EMBL/GenBank/DDBJ whole genome shotgun (WGS) entry which is preliminary data.</text>
</comment>
<dbReference type="HAMAP" id="MF_00689">
    <property type="entry name" value="Bpt"/>
    <property type="match status" value="1"/>
</dbReference>
<evidence type="ECO:0000256" key="2">
    <source>
        <dbReference type="ARBA" id="ARBA00022679"/>
    </source>
</evidence>
<evidence type="ECO:0000313" key="7">
    <source>
        <dbReference type="EMBL" id="OCX72237.1"/>
    </source>
</evidence>
<evidence type="ECO:0000313" key="10">
    <source>
        <dbReference type="Proteomes" id="UP000095008"/>
    </source>
</evidence>
<evidence type="ECO:0000256" key="4">
    <source>
        <dbReference type="HAMAP-Rule" id="MF_00689"/>
    </source>
</evidence>
<evidence type="ECO:0000259" key="5">
    <source>
        <dbReference type="Pfam" id="PF04376"/>
    </source>
</evidence>
<dbReference type="EMBL" id="LWSA01000147">
    <property type="protein sequence ID" value="OCX72237.1"/>
    <property type="molecule type" value="Genomic_DNA"/>
</dbReference>
<evidence type="ECO:0000256" key="3">
    <source>
        <dbReference type="ARBA" id="ARBA00023315"/>
    </source>
</evidence>
<dbReference type="NCBIfam" id="NF002341">
    <property type="entry name" value="PRK01305.1-1"/>
    <property type="match status" value="1"/>
</dbReference>
<evidence type="ECO:0000256" key="1">
    <source>
        <dbReference type="ARBA" id="ARBA00022490"/>
    </source>
</evidence>
<dbReference type="Proteomes" id="UP000094893">
    <property type="component" value="Unassembled WGS sequence"/>
</dbReference>
<comment type="subcellular location">
    <subcellularLocation>
        <location evidence="4">Cytoplasm</location>
    </subcellularLocation>
</comment>
<dbReference type="STRING" id="930.GCA_002079865_02445"/>
<organism evidence="7 9">
    <name type="scientific">Acidithiobacillus thiooxidans</name>
    <name type="common">Thiobacillus thiooxidans</name>
    <dbReference type="NCBI Taxonomy" id="930"/>
    <lineage>
        <taxon>Bacteria</taxon>
        <taxon>Pseudomonadati</taxon>
        <taxon>Pseudomonadota</taxon>
        <taxon>Acidithiobacillia</taxon>
        <taxon>Acidithiobacillales</taxon>
        <taxon>Acidithiobacillaceae</taxon>
        <taxon>Acidithiobacillus</taxon>
    </lineage>
</organism>
<feature type="domain" description="N-end aminoacyl transferase N-terminal" evidence="5">
    <location>
        <begin position="9"/>
        <end position="79"/>
    </location>
</feature>
<dbReference type="GO" id="GO:0008914">
    <property type="term" value="F:leucyl-tRNA--protein transferase activity"/>
    <property type="evidence" value="ECO:0007669"/>
    <property type="project" value="UniProtKB-UniRule"/>
</dbReference>
<dbReference type="eggNOG" id="COG2935">
    <property type="taxonomic scope" value="Bacteria"/>
</dbReference>